<evidence type="ECO:0000313" key="2">
    <source>
        <dbReference type="EMBL" id="VDO17261.1"/>
    </source>
</evidence>
<proteinExistence type="predicted"/>
<name>A0A0R3QGI5_9BILA</name>
<evidence type="ECO:0000313" key="3">
    <source>
        <dbReference type="Proteomes" id="UP000280834"/>
    </source>
</evidence>
<dbReference type="STRING" id="42155.A0A0R3QGI5"/>
<keyword evidence="1" id="KW-0472">Membrane</keyword>
<keyword evidence="1" id="KW-0812">Transmembrane</keyword>
<reference evidence="2 3" key="2">
    <citation type="submission" date="2018-11" db="EMBL/GenBank/DDBJ databases">
        <authorList>
            <consortium name="Pathogen Informatics"/>
        </authorList>
    </citation>
    <scope>NUCLEOTIDE SEQUENCE [LARGE SCALE GENOMIC DNA]</scope>
</reference>
<gene>
    <name evidence="2" type="ORF">BTMF_LOCUS4765</name>
</gene>
<evidence type="ECO:0000256" key="1">
    <source>
        <dbReference type="SAM" id="Phobius"/>
    </source>
</evidence>
<keyword evidence="1" id="KW-1133">Transmembrane helix</keyword>
<reference evidence="4" key="1">
    <citation type="submission" date="2017-02" db="UniProtKB">
        <authorList>
            <consortium name="WormBaseParasite"/>
        </authorList>
    </citation>
    <scope>IDENTIFICATION</scope>
</reference>
<keyword evidence="3" id="KW-1185">Reference proteome</keyword>
<dbReference type="AlphaFoldDB" id="A0A0R3QGI5"/>
<dbReference type="EMBL" id="UZAG01004850">
    <property type="protein sequence ID" value="VDO17261.1"/>
    <property type="molecule type" value="Genomic_DNA"/>
</dbReference>
<feature type="transmembrane region" description="Helical" evidence="1">
    <location>
        <begin position="12"/>
        <end position="27"/>
    </location>
</feature>
<accession>A0A0R3QGI5</accession>
<protein>
    <submittedName>
        <fullName evidence="2 4">Uncharacterized protein</fullName>
    </submittedName>
</protein>
<dbReference type="Proteomes" id="UP000280834">
    <property type="component" value="Unassembled WGS sequence"/>
</dbReference>
<evidence type="ECO:0000313" key="4">
    <source>
        <dbReference type="WBParaSite" id="BTMF_0000548501-mRNA-1"/>
    </source>
</evidence>
<sequence length="107" mass="13310">MCERNKHKAEYLINYIMFILILFMIRRKELFGRYSWSEDMKERQHYSDFNYPEFEVWRGPAEKVFYAPYNYTLNYNLEMKYWNPVAVQLFFSKVCDNSYFLFSSLLE</sequence>
<dbReference type="WBParaSite" id="BTMF_0000548501-mRNA-1">
    <property type="protein sequence ID" value="BTMF_0000548501-mRNA-1"/>
    <property type="gene ID" value="BTMF_0000548501"/>
</dbReference>
<organism evidence="4">
    <name type="scientific">Brugia timori</name>
    <dbReference type="NCBI Taxonomy" id="42155"/>
    <lineage>
        <taxon>Eukaryota</taxon>
        <taxon>Metazoa</taxon>
        <taxon>Ecdysozoa</taxon>
        <taxon>Nematoda</taxon>
        <taxon>Chromadorea</taxon>
        <taxon>Rhabditida</taxon>
        <taxon>Spirurina</taxon>
        <taxon>Spiruromorpha</taxon>
        <taxon>Filarioidea</taxon>
        <taxon>Onchocercidae</taxon>
        <taxon>Brugia</taxon>
    </lineage>
</organism>